<proteinExistence type="predicted"/>
<evidence type="ECO:0000313" key="3">
    <source>
        <dbReference type="Proteomes" id="UP000298493"/>
    </source>
</evidence>
<dbReference type="EMBL" id="SNSC02000015">
    <property type="protein sequence ID" value="TID17854.1"/>
    <property type="molecule type" value="Genomic_DNA"/>
</dbReference>
<sequence>MSSFPHLPMGQQPAAISAPPPPPNFALEKSYWQPKIDAINTKLSQIVNIHYNDFTDEQETVDACVLADISNHIDEMFDNPTRYSYFFYVKLFCLRGTRGRSALNKREALVEAENIFQQVLHVYAGNGKNEIDALGRDLDQLRQDSGPEIADETFDEENDTDIRAESKEEDNIITGYSVYGNHIDMNGEHPSESSMALDQDESEY</sequence>
<reference evidence="2 3" key="1">
    <citation type="submission" date="2019-04" db="EMBL/GenBank/DDBJ databases">
        <title>High contiguity whole genome sequence and gene annotation resource for two Venturia nashicola isolates.</title>
        <authorList>
            <person name="Prokchorchik M."/>
            <person name="Won K."/>
            <person name="Lee Y."/>
            <person name="Choi E.D."/>
            <person name="Segonzac C."/>
            <person name="Sohn K.H."/>
        </authorList>
    </citation>
    <scope>NUCLEOTIDE SEQUENCE [LARGE SCALE GENOMIC DNA]</scope>
    <source>
        <strain evidence="2 3">PRI2</strain>
    </source>
</reference>
<keyword evidence="3" id="KW-1185">Reference proteome</keyword>
<gene>
    <name evidence="2" type="ORF">E6O75_ATG10499</name>
</gene>
<accession>A0A4Z1P1Z9</accession>
<feature type="region of interest" description="Disordered" evidence="1">
    <location>
        <begin position="1"/>
        <end position="20"/>
    </location>
</feature>
<dbReference type="OrthoDB" id="10504623at2759"/>
<protein>
    <submittedName>
        <fullName evidence="2">S-adenosylmethionine synthase</fullName>
    </submittedName>
</protein>
<comment type="caution">
    <text evidence="2">The sequence shown here is derived from an EMBL/GenBank/DDBJ whole genome shotgun (WGS) entry which is preliminary data.</text>
</comment>
<organism evidence="2 3">
    <name type="scientific">Venturia nashicola</name>
    <dbReference type="NCBI Taxonomy" id="86259"/>
    <lineage>
        <taxon>Eukaryota</taxon>
        <taxon>Fungi</taxon>
        <taxon>Dikarya</taxon>
        <taxon>Ascomycota</taxon>
        <taxon>Pezizomycotina</taxon>
        <taxon>Dothideomycetes</taxon>
        <taxon>Pleosporomycetidae</taxon>
        <taxon>Venturiales</taxon>
        <taxon>Venturiaceae</taxon>
        <taxon>Venturia</taxon>
    </lineage>
</organism>
<evidence type="ECO:0000256" key="1">
    <source>
        <dbReference type="SAM" id="MobiDB-lite"/>
    </source>
</evidence>
<dbReference type="AlphaFoldDB" id="A0A4Z1P1Z9"/>
<evidence type="ECO:0000313" key="2">
    <source>
        <dbReference type="EMBL" id="TID17854.1"/>
    </source>
</evidence>
<name>A0A4Z1P1Z9_9PEZI</name>
<dbReference type="Proteomes" id="UP000298493">
    <property type="component" value="Unassembled WGS sequence"/>
</dbReference>